<evidence type="ECO:0000256" key="1">
    <source>
        <dbReference type="SAM" id="Phobius"/>
    </source>
</evidence>
<dbReference type="PROSITE" id="PS51257">
    <property type="entry name" value="PROKAR_LIPOPROTEIN"/>
    <property type="match status" value="1"/>
</dbReference>
<feature type="transmembrane region" description="Helical" evidence="1">
    <location>
        <begin position="113"/>
        <end position="133"/>
    </location>
</feature>
<dbReference type="AlphaFoldDB" id="N0B9P6"/>
<keyword evidence="1" id="KW-0472">Membrane</keyword>
<dbReference type="EMBL" id="CP005587">
    <property type="protein sequence ID" value="AGK57266.1"/>
    <property type="molecule type" value="Genomic_DNA"/>
</dbReference>
<evidence type="ECO:0000313" key="3">
    <source>
        <dbReference type="Proteomes" id="UP000005952"/>
    </source>
</evidence>
<feature type="transmembrane region" description="Helical" evidence="1">
    <location>
        <begin position="52"/>
        <end position="73"/>
    </location>
</feature>
<feature type="transmembrane region" description="Helical" evidence="1">
    <location>
        <begin position="12"/>
        <end position="45"/>
    </location>
</feature>
<accession>N0B9P6</accession>
<organism evidence="2 3">
    <name type="scientific">Hyphomicrobium denitrificans 1NES1</name>
    <dbReference type="NCBI Taxonomy" id="670307"/>
    <lineage>
        <taxon>Bacteria</taxon>
        <taxon>Pseudomonadati</taxon>
        <taxon>Pseudomonadota</taxon>
        <taxon>Alphaproteobacteria</taxon>
        <taxon>Hyphomicrobiales</taxon>
        <taxon>Hyphomicrobiaceae</taxon>
        <taxon>Hyphomicrobium</taxon>
    </lineage>
</organism>
<dbReference type="Proteomes" id="UP000005952">
    <property type="component" value="Chromosome"/>
</dbReference>
<reference evidence="2 3" key="1">
    <citation type="journal article" date="2013" name="Genome Announc.">
        <title>Genome sequences for three denitrifying bacterial strains isolated from a uranium- and nitrate-contaminated subsurface environment.</title>
        <authorList>
            <person name="Venkatramanan R."/>
            <person name="Prakash O."/>
            <person name="Woyke T."/>
            <person name="Chain P."/>
            <person name="Goodwin L.A."/>
            <person name="Watson D."/>
            <person name="Brooks S."/>
            <person name="Kostka J.E."/>
            <person name="Green S.J."/>
        </authorList>
    </citation>
    <scope>NUCLEOTIDE SEQUENCE [LARGE SCALE GENOMIC DNA]</scope>
    <source>
        <strain evidence="2 3">1NES1</strain>
    </source>
</reference>
<name>N0B9P6_9HYPH</name>
<feature type="transmembrane region" description="Helical" evidence="1">
    <location>
        <begin position="153"/>
        <end position="172"/>
    </location>
</feature>
<keyword evidence="3" id="KW-1185">Reference proteome</keyword>
<dbReference type="HOGENOM" id="CLU_094239_1_0_5"/>
<evidence type="ECO:0008006" key="4">
    <source>
        <dbReference type="Google" id="ProtNLM"/>
    </source>
</evidence>
<protein>
    <recommendedName>
        <fullName evidence="4">Transmembrane protein</fullName>
    </recommendedName>
</protein>
<sequence>MHDSFARFSGGTIVMIVLVAALSIMGSWAFACAAPLAAVAALAGFAMSRKTGLTLVVTAWLSNQIVGFGFLHYPQTFDTFAWGAAIGISAIVAFLAVHAAVGRLQSQSPILTLPLTFVVAFAVYQLVLFVAGYPLEGSEATLSGDIVARVFEVNLASFAGLLLLQWAWGSFVRPVSSTRHA</sequence>
<dbReference type="STRING" id="670307.HYPDE_27933"/>
<dbReference type="RefSeq" id="WP_015597303.1">
    <property type="nucleotide sequence ID" value="NC_021172.1"/>
</dbReference>
<proteinExistence type="predicted"/>
<dbReference type="OrthoDB" id="8447539at2"/>
<dbReference type="KEGG" id="hdt:HYPDE_27933"/>
<evidence type="ECO:0000313" key="2">
    <source>
        <dbReference type="EMBL" id="AGK57266.1"/>
    </source>
</evidence>
<dbReference type="eggNOG" id="ENOG503373F">
    <property type="taxonomic scope" value="Bacteria"/>
</dbReference>
<keyword evidence="1" id="KW-0812">Transmembrane</keyword>
<feature type="transmembrane region" description="Helical" evidence="1">
    <location>
        <begin position="79"/>
        <end position="101"/>
    </location>
</feature>
<keyword evidence="1" id="KW-1133">Transmembrane helix</keyword>
<gene>
    <name evidence="2" type="ORF">HYPDE_27933</name>
</gene>